<evidence type="ECO:0000256" key="5">
    <source>
        <dbReference type="ARBA" id="ARBA00022927"/>
    </source>
</evidence>
<keyword evidence="6" id="KW-0333">Golgi apparatus</keyword>
<dbReference type="OMA" id="HLWRLME"/>
<dbReference type="GeneID" id="19305373"/>
<dbReference type="RefSeq" id="XP_007860235.1">
    <property type="nucleotide sequence ID" value="XM_007862044.1"/>
</dbReference>
<accession>S7S3K9</accession>
<evidence type="ECO:0000256" key="1">
    <source>
        <dbReference type="ARBA" id="ARBA00004395"/>
    </source>
</evidence>
<keyword evidence="7" id="KW-0472">Membrane</keyword>
<dbReference type="InterPro" id="IPR033370">
    <property type="entry name" value="COG1"/>
</dbReference>
<evidence type="ECO:0000256" key="2">
    <source>
        <dbReference type="ARBA" id="ARBA00006653"/>
    </source>
</evidence>
<dbReference type="GO" id="GO:0017119">
    <property type="term" value="C:Golgi transport complex"/>
    <property type="evidence" value="ECO:0007669"/>
    <property type="project" value="InterPro"/>
</dbReference>
<dbReference type="Proteomes" id="UP000030669">
    <property type="component" value="Unassembled WGS sequence"/>
</dbReference>
<dbReference type="PANTHER" id="PTHR31658:SF0">
    <property type="entry name" value="CONSERVED OLIGOMERIC GOLGI COMPLEX SUBUNIT 1"/>
    <property type="match status" value="1"/>
</dbReference>
<dbReference type="PANTHER" id="PTHR31658">
    <property type="entry name" value="CONSERVED OLIGOMERIC GOLGI COMPLEX SUBUNIT 1"/>
    <property type="match status" value="1"/>
</dbReference>
<sequence length="854" mass="96076">MDDPDQLFVKYPVAHVKAIQSRLRADADAKQEELRQMVGERYRDLLQASTSIISLSASARHVVDALEDMKAAIPSREQISSPLESDAQLQSLQSLSTHIKLLLDAPEHIWRLLERKQYLKAAWLFLLARVVHRALSNDDADNKESWESHGIDVEEQFPLVQRQWDTVSQFRSQITHKATLSLREHAMSSTDICATLLTLHFLDSRPLVDTLSVFLSQRRRTVSSLLSDHTMRKEGNGHVYRRSSHAQTRRSKIRKSVVHEVKGKVQAVLDVISGTVSTARDIFREDADTGPCLIRRVLGFIQSDHSSSSVDALPKELQFTTISLLTDLPSSTHLLYLPQNIKAYKPYVDLSSSSSRVQPSHLHTRLHDWFDNALQDCLPSVERWLEDLNSVEEVWKVRRAVLQGLRSSKGLHDAERKRLSTALDDLYTKRVLSMWTMTLSLVARNFKETFSSVMANIGCAGNDTSSLNTFSHTLSLHLPQADGIATPNIDAFLKYKAAIRHQLSGRTTLLDQVLESLEIPALELSRSLQAVQSEKDDSEELVGSMLHEYRLEANVTCSQVLEALESSLNNLSDEQDFPLHKIIFIAQVADALESASEFSKHIGCSAQVAEDFRSGMRRLHHGSVDKWRKRNIELSVQDYWRCLTSTRHGSTSTAHRLHSRPSSALMQCLSSLVSSVHQFGMAYRPESMRGQADETLRSFMTSILTSAESEISKFDSGEALGDLVFLQKLVELRGDDWLDTSNSITSTIAMLRRKVSLILATSSRLLTHSHFHTPKFPESSPPVSLEDSSLDYLRRTQLLLDPLLPPITQEGNEKQTSLLRFGLPSAESNAYPVIDLVKPSARFGLLLIENSTLR</sequence>
<comment type="subcellular location">
    <subcellularLocation>
        <location evidence="1">Golgi apparatus membrane</location>
        <topology evidence="1">Peripheral membrane protein</topology>
    </subcellularLocation>
</comment>
<evidence type="ECO:0000313" key="9">
    <source>
        <dbReference type="Proteomes" id="UP000030669"/>
    </source>
</evidence>
<dbReference type="STRING" id="670483.S7S3K9"/>
<organism evidence="8 9">
    <name type="scientific">Gloeophyllum trabeum (strain ATCC 11539 / FP-39264 / Madison 617)</name>
    <name type="common">Brown rot fungus</name>
    <dbReference type="NCBI Taxonomy" id="670483"/>
    <lineage>
        <taxon>Eukaryota</taxon>
        <taxon>Fungi</taxon>
        <taxon>Dikarya</taxon>
        <taxon>Basidiomycota</taxon>
        <taxon>Agaricomycotina</taxon>
        <taxon>Agaricomycetes</taxon>
        <taxon>Gloeophyllales</taxon>
        <taxon>Gloeophyllaceae</taxon>
        <taxon>Gloeophyllum</taxon>
    </lineage>
</organism>
<dbReference type="GO" id="GO:0006891">
    <property type="term" value="P:intra-Golgi vesicle-mediated transport"/>
    <property type="evidence" value="ECO:0007669"/>
    <property type="project" value="InterPro"/>
</dbReference>
<dbReference type="HOGENOM" id="CLU_008852_0_0_1"/>
<comment type="similarity">
    <text evidence="2">Belongs to the COG1 family.</text>
</comment>
<keyword evidence="5" id="KW-0653">Protein transport</keyword>
<dbReference type="GO" id="GO:0000139">
    <property type="term" value="C:Golgi membrane"/>
    <property type="evidence" value="ECO:0007669"/>
    <property type="project" value="UniProtKB-SubCell"/>
</dbReference>
<keyword evidence="4" id="KW-0813">Transport</keyword>
<proteinExistence type="inferred from homology"/>
<protein>
    <recommendedName>
        <fullName evidence="3">Conserved oligomeric Golgi complex subunit 1</fullName>
    </recommendedName>
</protein>
<evidence type="ECO:0000256" key="6">
    <source>
        <dbReference type="ARBA" id="ARBA00023034"/>
    </source>
</evidence>
<dbReference type="GO" id="GO:0015031">
    <property type="term" value="P:protein transport"/>
    <property type="evidence" value="ECO:0007669"/>
    <property type="project" value="UniProtKB-KW"/>
</dbReference>
<dbReference type="AlphaFoldDB" id="S7S3K9"/>
<evidence type="ECO:0000313" key="8">
    <source>
        <dbReference type="EMBL" id="EPQ60419.1"/>
    </source>
</evidence>
<gene>
    <name evidence="8" type="ORF">GLOTRDRAFT_31166</name>
</gene>
<name>S7S3K9_GLOTA</name>
<dbReference type="EMBL" id="KB469296">
    <property type="protein sequence ID" value="EPQ60419.1"/>
    <property type="molecule type" value="Genomic_DNA"/>
</dbReference>
<evidence type="ECO:0000256" key="4">
    <source>
        <dbReference type="ARBA" id="ARBA00022448"/>
    </source>
</evidence>
<dbReference type="Pfam" id="PF08700">
    <property type="entry name" value="VPS51_Exo84_N"/>
    <property type="match status" value="1"/>
</dbReference>
<reference evidence="8 9" key="1">
    <citation type="journal article" date="2012" name="Science">
        <title>The Paleozoic origin of enzymatic lignin decomposition reconstructed from 31 fungal genomes.</title>
        <authorList>
            <person name="Floudas D."/>
            <person name="Binder M."/>
            <person name="Riley R."/>
            <person name="Barry K."/>
            <person name="Blanchette R.A."/>
            <person name="Henrissat B."/>
            <person name="Martinez A.T."/>
            <person name="Otillar R."/>
            <person name="Spatafora J.W."/>
            <person name="Yadav J.S."/>
            <person name="Aerts A."/>
            <person name="Benoit I."/>
            <person name="Boyd A."/>
            <person name="Carlson A."/>
            <person name="Copeland A."/>
            <person name="Coutinho P.M."/>
            <person name="de Vries R.P."/>
            <person name="Ferreira P."/>
            <person name="Findley K."/>
            <person name="Foster B."/>
            <person name="Gaskell J."/>
            <person name="Glotzer D."/>
            <person name="Gorecki P."/>
            <person name="Heitman J."/>
            <person name="Hesse C."/>
            <person name="Hori C."/>
            <person name="Igarashi K."/>
            <person name="Jurgens J.A."/>
            <person name="Kallen N."/>
            <person name="Kersten P."/>
            <person name="Kohler A."/>
            <person name="Kuees U."/>
            <person name="Kumar T.K.A."/>
            <person name="Kuo A."/>
            <person name="LaButti K."/>
            <person name="Larrondo L.F."/>
            <person name="Lindquist E."/>
            <person name="Ling A."/>
            <person name="Lombard V."/>
            <person name="Lucas S."/>
            <person name="Lundell T."/>
            <person name="Martin R."/>
            <person name="McLaughlin D.J."/>
            <person name="Morgenstern I."/>
            <person name="Morin E."/>
            <person name="Murat C."/>
            <person name="Nagy L.G."/>
            <person name="Nolan M."/>
            <person name="Ohm R.A."/>
            <person name="Patyshakuliyeva A."/>
            <person name="Rokas A."/>
            <person name="Ruiz-Duenas F.J."/>
            <person name="Sabat G."/>
            <person name="Salamov A."/>
            <person name="Samejima M."/>
            <person name="Schmutz J."/>
            <person name="Slot J.C."/>
            <person name="St John F."/>
            <person name="Stenlid J."/>
            <person name="Sun H."/>
            <person name="Sun S."/>
            <person name="Syed K."/>
            <person name="Tsang A."/>
            <person name="Wiebenga A."/>
            <person name="Young D."/>
            <person name="Pisabarro A."/>
            <person name="Eastwood D.C."/>
            <person name="Martin F."/>
            <person name="Cullen D."/>
            <person name="Grigoriev I.V."/>
            <person name="Hibbett D.S."/>
        </authorList>
    </citation>
    <scope>NUCLEOTIDE SEQUENCE [LARGE SCALE GENOMIC DNA]</scope>
    <source>
        <strain evidence="8 9">ATCC 11539</strain>
    </source>
</reference>
<dbReference type="eggNOG" id="KOG2033">
    <property type="taxonomic scope" value="Eukaryota"/>
</dbReference>
<evidence type="ECO:0000256" key="7">
    <source>
        <dbReference type="ARBA" id="ARBA00023136"/>
    </source>
</evidence>
<keyword evidence="9" id="KW-1185">Reference proteome</keyword>
<dbReference type="KEGG" id="gtr:GLOTRDRAFT_31166"/>
<evidence type="ECO:0000256" key="3">
    <source>
        <dbReference type="ARBA" id="ARBA00020978"/>
    </source>
</evidence>
<dbReference type="OrthoDB" id="46189at2759"/>